<protein>
    <submittedName>
        <fullName evidence="5">ATPase</fullName>
    </submittedName>
</protein>
<evidence type="ECO:0000313" key="6">
    <source>
        <dbReference type="Proteomes" id="UP000231246"/>
    </source>
</evidence>
<dbReference type="InterPro" id="IPR011856">
    <property type="entry name" value="tRNA_endonuc-like_dom_sf"/>
</dbReference>
<dbReference type="Pfam" id="PF03477">
    <property type="entry name" value="ATP-cone"/>
    <property type="match status" value="1"/>
</dbReference>
<dbReference type="InterPro" id="IPR007560">
    <property type="entry name" value="Restrct_endonuc_IV_Mrr"/>
</dbReference>
<dbReference type="InterPro" id="IPR054374">
    <property type="entry name" value="AF1548-like_C"/>
</dbReference>
<reference evidence="5 6" key="1">
    <citation type="submission" date="2017-09" db="EMBL/GenBank/DDBJ databases">
        <title>Depth-based differentiation of microbial function through sediment-hosted aquifers and enrichment of novel symbionts in the deep terrestrial subsurface.</title>
        <authorList>
            <person name="Probst A.J."/>
            <person name="Ladd B."/>
            <person name="Jarett J.K."/>
            <person name="Geller-Mcgrath D.E."/>
            <person name="Sieber C.M."/>
            <person name="Emerson J.B."/>
            <person name="Anantharaman K."/>
            <person name="Thomas B.C."/>
            <person name="Malmstrom R."/>
            <person name="Stieglmeier M."/>
            <person name="Klingl A."/>
            <person name="Woyke T."/>
            <person name="Ryan C.M."/>
            <person name="Banfield J.F."/>
        </authorList>
    </citation>
    <scope>NUCLEOTIDE SEQUENCE [LARGE SCALE GENOMIC DNA]</scope>
    <source>
        <strain evidence="5">CG22_combo_CG10-13_8_21_14_all_38_20</strain>
    </source>
</reference>
<gene>
    <name evidence="5" type="ORF">COW99_03680</name>
</gene>
<comment type="caution">
    <text evidence="5">The sequence shown here is derived from an EMBL/GenBank/DDBJ whole genome shotgun (WGS) entry which is preliminary data.</text>
</comment>
<organism evidence="5 6">
    <name type="scientific">Candidatus Roizmanbacteria bacterium CG22_combo_CG10-13_8_21_14_all_38_20</name>
    <dbReference type="NCBI Taxonomy" id="1974862"/>
    <lineage>
        <taxon>Bacteria</taxon>
        <taxon>Candidatus Roizmaniibacteriota</taxon>
    </lineage>
</organism>
<keyword evidence="2 3" id="KW-0067">ATP-binding</keyword>
<evidence type="ECO:0000256" key="2">
    <source>
        <dbReference type="ARBA" id="ARBA00022840"/>
    </source>
</evidence>
<dbReference type="CDD" id="cd22308">
    <property type="entry name" value="Af1548-like"/>
    <property type="match status" value="1"/>
</dbReference>
<proteinExistence type="predicted"/>
<accession>A0A2H0BV66</accession>
<evidence type="ECO:0000259" key="4">
    <source>
        <dbReference type="PROSITE" id="PS51161"/>
    </source>
</evidence>
<dbReference type="Pfam" id="PF22357">
    <property type="entry name" value="AF1548-like_C"/>
    <property type="match status" value="1"/>
</dbReference>
<dbReference type="GO" id="GO:0003677">
    <property type="term" value="F:DNA binding"/>
    <property type="evidence" value="ECO:0007669"/>
    <property type="project" value="InterPro"/>
</dbReference>
<dbReference type="AlphaFoldDB" id="A0A2H0BV66"/>
<keyword evidence="1 3" id="KW-0547">Nucleotide-binding</keyword>
<dbReference type="InterPro" id="IPR005144">
    <property type="entry name" value="ATP-cone_dom"/>
</dbReference>
<evidence type="ECO:0000256" key="3">
    <source>
        <dbReference type="PROSITE-ProRule" id="PRU00492"/>
    </source>
</evidence>
<dbReference type="Gene3D" id="3.40.1350.10">
    <property type="match status" value="1"/>
</dbReference>
<dbReference type="PROSITE" id="PS51161">
    <property type="entry name" value="ATP_CONE"/>
    <property type="match status" value="1"/>
</dbReference>
<dbReference type="SUPFAM" id="SSF52980">
    <property type="entry name" value="Restriction endonuclease-like"/>
    <property type="match status" value="1"/>
</dbReference>
<dbReference type="EMBL" id="PCTA01000025">
    <property type="protein sequence ID" value="PIP61494.1"/>
    <property type="molecule type" value="Genomic_DNA"/>
</dbReference>
<name>A0A2H0BV66_9BACT</name>
<sequence>MENTNVTVIKATGEPEPYSETKVRSSIKRAGLPDELSNQVIAHIESILYENIPTKEIYKHIIEFLNKSTIPAASAKYSLKHAVMQLGPSGYPFEKFISFVLDKQGYSTKTNQILQGKCVQHEVDVIASKNGENFMIEAKFHNKPGARSDLKVTLYTYARYSDLIHNSANSNLFNKAWLITNTKVTSEAKDYANCIGMKIISWSYPEKENLRELIEKSNLHPITALYSLSAMQKQHLIKNDLVLCNHIVGKNIEQLMELGLNKEIANNALKEAQDVCSYSK</sequence>
<dbReference type="Pfam" id="PF04471">
    <property type="entry name" value="Mrr_cat"/>
    <property type="match status" value="1"/>
</dbReference>
<dbReference type="Proteomes" id="UP000231246">
    <property type="component" value="Unassembled WGS sequence"/>
</dbReference>
<evidence type="ECO:0000313" key="5">
    <source>
        <dbReference type="EMBL" id="PIP61494.1"/>
    </source>
</evidence>
<evidence type="ECO:0000256" key="1">
    <source>
        <dbReference type="ARBA" id="ARBA00022741"/>
    </source>
</evidence>
<dbReference type="InterPro" id="IPR011335">
    <property type="entry name" value="Restrct_endonuc-II-like"/>
</dbReference>
<dbReference type="GO" id="GO:0004519">
    <property type="term" value="F:endonuclease activity"/>
    <property type="evidence" value="ECO:0007669"/>
    <property type="project" value="InterPro"/>
</dbReference>
<feature type="domain" description="ATP-cone" evidence="4">
    <location>
        <begin position="6"/>
        <end position="85"/>
    </location>
</feature>
<dbReference type="GO" id="GO:0009307">
    <property type="term" value="P:DNA restriction-modification system"/>
    <property type="evidence" value="ECO:0007669"/>
    <property type="project" value="InterPro"/>
</dbReference>
<dbReference type="GO" id="GO:0005524">
    <property type="term" value="F:ATP binding"/>
    <property type="evidence" value="ECO:0007669"/>
    <property type="project" value="UniProtKB-UniRule"/>
</dbReference>